<protein>
    <submittedName>
        <fullName evidence="1">Uncharacterized protein</fullName>
    </submittedName>
</protein>
<reference evidence="1" key="2">
    <citation type="journal article" date="2015" name="Data Brief">
        <title>Shoot transcriptome of the giant reed, Arundo donax.</title>
        <authorList>
            <person name="Barrero R.A."/>
            <person name="Guerrero F.D."/>
            <person name="Moolhuijzen P."/>
            <person name="Goolsby J.A."/>
            <person name="Tidwell J."/>
            <person name="Bellgard S.E."/>
            <person name="Bellgard M.I."/>
        </authorList>
    </citation>
    <scope>NUCLEOTIDE SEQUENCE</scope>
    <source>
        <tissue evidence="1">Shoot tissue taken approximately 20 cm above the soil surface</tissue>
    </source>
</reference>
<reference evidence="1" key="1">
    <citation type="submission" date="2014-09" db="EMBL/GenBank/DDBJ databases">
        <authorList>
            <person name="Magalhaes I.L.F."/>
            <person name="Oliveira U."/>
            <person name="Santos F.R."/>
            <person name="Vidigal T.H.D.A."/>
            <person name="Brescovit A.D."/>
            <person name="Santos A.J."/>
        </authorList>
    </citation>
    <scope>NUCLEOTIDE SEQUENCE</scope>
    <source>
        <tissue evidence="1">Shoot tissue taken approximately 20 cm above the soil surface</tissue>
    </source>
</reference>
<proteinExistence type="predicted"/>
<dbReference type="AlphaFoldDB" id="A0A0A8ZV48"/>
<name>A0A0A8ZV48_ARUDO</name>
<dbReference type="EMBL" id="GBRH01257270">
    <property type="protein sequence ID" value="JAD40625.1"/>
    <property type="molecule type" value="Transcribed_RNA"/>
</dbReference>
<sequence>MPNSGSVSRSSTMHESFTLMGIARTTWCRSTWHSSRATSRS</sequence>
<organism evidence="1">
    <name type="scientific">Arundo donax</name>
    <name type="common">Giant reed</name>
    <name type="synonym">Donax arundinaceus</name>
    <dbReference type="NCBI Taxonomy" id="35708"/>
    <lineage>
        <taxon>Eukaryota</taxon>
        <taxon>Viridiplantae</taxon>
        <taxon>Streptophyta</taxon>
        <taxon>Embryophyta</taxon>
        <taxon>Tracheophyta</taxon>
        <taxon>Spermatophyta</taxon>
        <taxon>Magnoliopsida</taxon>
        <taxon>Liliopsida</taxon>
        <taxon>Poales</taxon>
        <taxon>Poaceae</taxon>
        <taxon>PACMAD clade</taxon>
        <taxon>Arundinoideae</taxon>
        <taxon>Arundineae</taxon>
        <taxon>Arundo</taxon>
    </lineage>
</organism>
<evidence type="ECO:0000313" key="1">
    <source>
        <dbReference type="EMBL" id="JAD40625.1"/>
    </source>
</evidence>
<accession>A0A0A8ZV48</accession>